<keyword evidence="3" id="KW-1185">Reference proteome</keyword>
<comment type="caution">
    <text evidence="2">The sequence shown here is derived from an EMBL/GenBank/DDBJ whole genome shotgun (WGS) entry which is preliminary data.</text>
</comment>
<feature type="compositionally biased region" description="Basic residues" evidence="1">
    <location>
        <begin position="708"/>
        <end position="717"/>
    </location>
</feature>
<dbReference type="OrthoDB" id="5366972at2759"/>
<feature type="compositionally biased region" description="Polar residues" evidence="1">
    <location>
        <begin position="108"/>
        <end position="123"/>
    </location>
</feature>
<dbReference type="AlphaFoldDB" id="A0A8H3IZK4"/>
<evidence type="ECO:0000313" key="2">
    <source>
        <dbReference type="EMBL" id="CAF9935424.1"/>
    </source>
</evidence>
<feature type="region of interest" description="Disordered" evidence="1">
    <location>
        <begin position="697"/>
        <end position="717"/>
    </location>
</feature>
<feature type="compositionally biased region" description="Low complexity" evidence="1">
    <location>
        <begin position="9"/>
        <end position="18"/>
    </location>
</feature>
<gene>
    <name evidence="2" type="ORF">ALECFALPRED_006387</name>
</gene>
<accession>A0A8H3IZK4</accession>
<organism evidence="2 3">
    <name type="scientific">Alectoria fallacina</name>
    <dbReference type="NCBI Taxonomy" id="1903189"/>
    <lineage>
        <taxon>Eukaryota</taxon>
        <taxon>Fungi</taxon>
        <taxon>Dikarya</taxon>
        <taxon>Ascomycota</taxon>
        <taxon>Pezizomycotina</taxon>
        <taxon>Lecanoromycetes</taxon>
        <taxon>OSLEUM clade</taxon>
        <taxon>Lecanoromycetidae</taxon>
        <taxon>Lecanorales</taxon>
        <taxon>Lecanorineae</taxon>
        <taxon>Parmeliaceae</taxon>
        <taxon>Alectoria</taxon>
    </lineage>
</organism>
<evidence type="ECO:0000313" key="3">
    <source>
        <dbReference type="Proteomes" id="UP000664203"/>
    </source>
</evidence>
<dbReference type="Proteomes" id="UP000664203">
    <property type="component" value="Unassembled WGS sequence"/>
</dbReference>
<feature type="compositionally biased region" description="Basic and acidic residues" evidence="1">
    <location>
        <begin position="59"/>
        <end position="68"/>
    </location>
</feature>
<sequence>MHSSKQSKKSQQPPSQQPAAEQPIQGTSKGKQPMQPLPESPVQTNPKRKRGQEPFPKQLVHEIPKGKQMEQPIQANTKGKQPEQHRLQQPVQADPEGKRVEQPVQAKTKGNQPEQPRPQQSVQADPKGKQIEQPKSASIKAKQSEQPRPQQPVQDDPKGKRVEQVVQAKTKGKQPEQPRPQQPVQAEPKGKQVEQPVQASLKRKQSRQASSKKSTHPAPESKEAQKVRLEQWLHLEPTLQPPPKKAILANAKPVYLGSPKVFIARIPGKRNAKRSTMHRVKVSVIADTAYRHPQTFFFKNLPDVELYWGFLNDAATTAQRVVRLERDNRPTPYFLLACRGEYPKVTSPRNDNVIFADMHEPIFGDAFVFKMADPETDESGYARYIHIEADISTIDWLPEAVREAAMKVEYAMAPDANPGFPDIDNYADPETMLKDAQKMLKWMMAIKKAATRYGNGLPAGAMPPLPDHERMEETLMDMATEVQAWGNEGVLYIGGGPDPSDFKLVRNFTKKAFAAFKAIRDSASNVNAARDLDGASSDSTISELSEVKTIDAIEKINISFRATKDAFDEVKTIMKVNIVKHVVNNLTIDATPDVIDIQDLRQMVDAMRINVAIWKAYRSLDPKIVDEFVKKVRVSFDAMEDPSDEVMISRAILELHDVFQAIKAESDKQGALTNRDIAEEVDALREADATRKLNTSLVMPDLPGHPGTSRHRVERFD</sequence>
<dbReference type="EMBL" id="CAJPDR010000407">
    <property type="protein sequence ID" value="CAF9935424.1"/>
    <property type="molecule type" value="Genomic_DNA"/>
</dbReference>
<evidence type="ECO:0000256" key="1">
    <source>
        <dbReference type="SAM" id="MobiDB-lite"/>
    </source>
</evidence>
<feature type="region of interest" description="Disordered" evidence="1">
    <location>
        <begin position="1"/>
        <end position="225"/>
    </location>
</feature>
<proteinExistence type="predicted"/>
<name>A0A8H3IZK4_9LECA</name>
<reference evidence="2" key="1">
    <citation type="submission" date="2021-03" db="EMBL/GenBank/DDBJ databases">
        <authorList>
            <person name="Tagirdzhanova G."/>
        </authorList>
    </citation>
    <scope>NUCLEOTIDE SEQUENCE</scope>
</reference>
<protein>
    <submittedName>
        <fullName evidence="2">Uncharacterized protein</fullName>
    </submittedName>
</protein>